<proteinExistence type="predicted"/>
<dbReference type="EMBL" id="JAIWYP010000010">
    <property type="protein sequence ID" value="KAH3749255.1"/>
    <property type="molecule type" value="Genomic_DNA"/>
</dbReference>
<name>A0A9D4DIZ5_DREPO</name>
<gene>
    <name evidence="2" type="ORF">DPMN_183748</name>
</gene>
<sequence>MEQKRKVFWAAKHTDRQTYRPIDGLYILPLYKLHKQRKEKTRTVEATKRKCHIGDSNQRKGTHQRKETDKSQRKESATSQRNERVTKQRKESARTSYKKKGPQLKEQPKERQRKESARTQGKERATTVTATKRKGQNCASKEKKGPQL</sequence>
<evidence type="ECO:0000313" key="2">
    <source>
        <dbReference type="EMBL" id="KAH3749255.1"/>
    </source>
</evidence>
<feature type="region of interest" description="Disordered" evidence="1">
    <location>
        <begin position="34"/>
        <end position="148"/>
    </location>
</feature>
<organism evidence="2 3">
    <name type="scientific">Dreissena polymorpha</name>
    <name type="common">Zebra mussel</name>
    <name type="synonym">Mytilus polymorpha</name>
    <dbReference type="NCBI Taxonomy" id="45954"/>
    <lineage>
        <taxon>Eukaryota</taxon>
        <taxon>Metazoa</taxon>
        <taxon>Spiralia</taxon>
        <taxon>Lophotrochozoa</taxon>
        <taxon>Mollusca</taxon>
        <taxon>Bivalvia</taxon>
        <taxon>Autobranchia</taxon>
        <taxon>Heteroconchia</taxon>
        <taxon>Euheterodonta</taxon>
        <taxon>Imparidentia</taxon>
        <taxon>Neoheterodontei</taxon>
        <taxon>Myida</taxon>
        <taxon>Dreissenoidea</taxon>
        <taxon>Dreissenidae</taxon>
        <taxon>Dreissena</taxon>
    </lineage>
</organism>
<reference evidence="2" key="1">
    <citation type="journal article" date="2019" name="bioRxiv">
        <title>The Genome of the Zebra Mussel, Dreissena polymorpha: A Resource for Invasive Species Research.</title>
        <authorList>
            <person name="McCartney M.A."/>
            <person name="Auch B."/>
            <person name="Kono T."/>
            <person name="Mallez S."/>
            <person name="Zhang Y."/>
            <person name="Obille A."/>
            <person name="Becker A."/>
            <person name="Abrahante J.E."/>
            <person name="Garbe J."/>
            <person name="Badalamenti J.P."/>
            <person name="Herman A."/>
            <person name="Mangelson H."/>
            <person name="Liachko I."/>
            <person name="Sullivan S."/>
            <person name="Sone E.D."/>
            <person name="Koren S."/>
            <person name="Silverstein K.A.T."/>
            <person name="Beckman K.B."/>
            <person name="Gohl D.M."/>
        </authorList>
    </citation>
    <scope>NUCLEOTIDE SEQUENCE</scope>
    <source>
        <strain evidence="2">Duluth1</strain>
        <tissue evidence="2">Whole animal</tissue>
    </source>
</reference>
<comment type="caution">
    <text evidence="2">The sequence shown here is derived from an EMBL/GenBank/DDBJ whole genome shotgun (WGS) entry which is preliminary data.</text>
</comment>
<feature type="compositionally biased region" description="Basic and acidic residues" evidence="1">
    <location>
        <begin position="106"/>
        <end position="125"/>
    </location>
</feature>
<accession>A0A9D4DIZ5</accession>
<keyword evidence="3" id="KW-1185">Reference proteome</keyword>
<evidence type="ECO:0000313" key="3">
    <source>
        <dbReference type="Proteomes" id="UP000828390"/>
    </source>
</evidence>
<evidence type="ECO:0000256" key="1">
    <source>
        <dbReference type="SAM" id="MobiDB-lite"/>
    </source>
</evidence>
<dbReference type="Proteomes" id="UP000828390">
    <property type="component" value="Unassembled WGS sequence"/>
</dbReference>
<reference evidence="2" key="2">
    <citation type="submission" date="2020-11" db="EMBL/GenBank/DDBJ databases">
        <authorList>
            <person name="McCartney M.A."/>
            <person name="Auch B."/>
            <person name="Kono T."/>
            <person name="Mallez S."/>
            <person name="Becker A."/>
            <person name="Gohl D.M."/>
            <person name="Silverstein K.A.T."/>
            <person name="Koren S."/>
            <person name="Bechman K.B."/>
            <person name="Herman A."/>
            <person name="Abrahante J.E."/>
            <person name="Garbe J."/>
        </authorList>
    </citation>
    <scope>NUCLEOTIDE SEQUENCE</scope>
    <source>
        <strain evidence="2">Duluth1</strain>
        <tissue evidence="2">Whole animal</tissue>
    </source>
</reference>
<protein>
    <submittedName>
        <fullName evidence="2">Uncharacterized protein</fullName>
    </submittedName>
</protein>
<feature type="compositionally biased region" description="Basic and acidic residues" evidence="1">
    <location>
        <begin position="64"/>
        <end position="93"/>
    </location>
</feature>
<dbReference type="AlphaFoldDB" id="A0A9D4DIZ5"/>